<accession>A0A0S4KUW4</accession>
<dbReference type="GO" id="GO:0000160">
    <property type="term" value="P:phosphorelay signal transduction system"/>
    <property type="evidence" value="ECO:0007669"/>
    <property type="project" value="InterPro"/>
</dbReference>
<dbReference type="KEGG" id="nio:NITINOP_2129"/>
<keyword evidence="11" id="KW-0969">Cilium</keyword>
<dbReference type="OrthoDB" id="9782655at2"/>
<dbReference type="AlphaFoldDB" id="A0A0S4KUW4"/>
<keyword evidence="5" id="KW-1005">Bacterial flagellum biogenesis</keyword>
<reference evidence="12" key="1">
    <citation type="submission" date="2015-09" db="EMBL/GenBank/DDBJ databases">
        <authorList>
            <person name="Daims H."/>
        </authorList>
    </citation>
    <scope>NUCLEOTIDE SEQUENCE [LARGE SCALE GENOMIC DNA]</scope>
</reference>
<gene>
    <name evidence="11" type="ORF">NITINOP_2129</name>
</gene>
<comment type="similarity">
    <text evidence="2">Belongs to the FliH family.</text>
</comment>
<evidence type="ECO:0000256" key="4">
    <source>
        <dbReference type="ARBA" id="ARBA00022448"/>
    </source>
</evidence>
<keyword evidence="4" id="KW-0813">Transport</keyword>
<dbReference type="Pfam" id="PF00072">
    <property type="entry name" value="Response_reg"/>
    <property type="match status" value="1"/>
</dbReference>
<protein>
    <recommendedName>
        <fullName evidence="3">Flagellar assembly protein FliH</fullName>
    </recommendedName>
</protein>
<dbReference type="SMART" id="SM00448">
    <property type="entry name" value="REC"/>
    <property type="match status" value="1"/>
</dbReference>
<dbReference type="EMBL" id="LN885086">
    <property type="protein sequence ID" value="CUQ67101.1"/>
    <property type="molecule type" value="Genomic_DNA"/>
</dbReference>
<dbReference type="PANTHER" id="PTHR34982">
    <property type="entry name" value="YOP PROTEINS TRANSLOCATION PROTEIN L"/>
    <property type="match status" value="1"/>
</dbReference>
<dbReference type="Pfam" id="PF02108">
    <property type="entry name" value="FliH"/>
    <property type="match status" value="1"/>
</dbReference>
<feature type="modified residue" description="4-aspartylphosphate" evidence="8">
    <location>
        <position position="73"/>
    </location>
</feature>
<evidence type="ECO:0000256" key="1">
    <source>
        <dbReference type="ARBA" id="ARBA00003041"/>
    </source>
</evidence>
<keyword evidence="12" id="KW-1185">Reference proteome</keyword>
<dbReference type="STRING" id="1715989.NITINOP_2129"/>
<keyword evidence="6" id="KW-0653">Protein transport</keyword>
<feature type="region of interest" description="Disordered" evidence="9">
    <location>
        <begin position="166"/>
        <end position="197"/>
    </location>
</feature>
<dbReference type="PANTHER" id="PTHR34982:SF1">
    <property type="entry name" value="FLAGELLAR ASSEMBLY PROTEIN FLIH"/>
    <property type="match status" value="1"/>
</dbReference>
<dbReference type="SUPFAM" id="SSF52172">
    <property type="entry name" value="CheY-like"/>
    <property type="match status" value="1"/>
</dbReference>
<dbReference type="PROSITE" id="PS50110">
    <property type="entry name" value="RESPONSE_REGULATORY"/>
    <property type="match status" value="1"/>
</dbReference>
<dbReference type="InterPro" id="IPR011006">
    <property type="entry name" value="CheY-like_superfamily"/>
</dbReference>
<evidence type="ECO:0000313" key="11">
    <source>
        <dbReference type="EMBL" id="CUQ67101.1"/>
    </source>
</evidence>
<evidence type="ECO:0000256" key="9">
    <source>
        <dbReference type="SAM" id="MobiDB-lite"/>
    </source>
</evidence>
<evidence type="ECO:0000256" key="3">
    <source>
        <dbReference type="ARBA" id="ARBA00016507"/>
    </source>
</evidence>
<dbReference type="RefSeq" id="WP_062485188.1">
    <property type="nucleotide sequence ID" value="NZ_LN885086.1"/>
</dbReference>
<sequence length="347" mass="38086">MKVGPRASASVYRGRAGRPRLHGSILVVDDEESIRRLFLEWFRPEGVSIRVASSGEDAVAMVKQSPPDLLIVDVAMPGRDGLAVLEEALMIDYRISGVVMTGVATVELAVRAMKAGAADFLMKPMHRETVLKTARRLLERRRLRAEEPVVKQAAIRSGAVRLSDSPFQAFDDEGDPPEDEGPTEFERGLEEGERRAEERCRREHAVLADAARKFDEARASLRAAFEDEVASLAFHIATKVLRESAERCKDQIVAQTKAALEAVPDSGSVVVHVHPADAPALKEAQAELAGKRDVELNLKIEPVAAMPRGSCLLRTATHVIDASLDAQLFRLGTALKNRVTHESERRP</sequence>
<feature type="domain" description="Response regulatory" evidence="10">
    <location>
        <begin position="24"/>
        <end position="138"/>
    </location>
</feature>
<organism evidence="11 12">
    <name type="scientific">Candidatus Nitrospira inopinata</name>
    <dbReference type="NCBI Taxonomy" id="1715989"/>
    <lineage>
        <taxon>Bacteria</taxon>
        <taxon>Pseudomonadati</taxon>
        <taxon>Nitrospirota</taxon>
        <taxon>Nitrospiria</taxon>
        <taxon>Nitrospirales</taxon>
        <taxon>Nitrospiraceae</taxon>
        <taxon>Nitrospira</taxon>
    </lineage>
</organism>
<dbReference type="InterPro" id="IPR018035">
    <property type="entry name" value="Flagellar_FliH/T3SS_HrpE"/>
</dbReference>
<name>A0A0S4KUW4_9BACT</name>
<feature type="compositionally biased region" description="Basic and acidic residues" evidence="9">
    <location>
        <begin position="184"/>
        <end position="197"/>
    </location>
</feature>
<evidence type="ECO:0000313" key="12">
    <source>
        <dbReference type="Proteomes" id="UP000066284"/>
    </source>
</evidence>
<evidence type="ECO:0000256" key="7">
    <source>
        <dbReference type="ARBA" id="ARBA00023225"/>
    </source>
</evidence>
<feature type="compositionally biased region" description="Acidic residues" evidence="9">
    <location>
        <begin position="170"/>
        <end position="183"/>
    </location>
</feature>
<dbReference type="GO" id="GO:0005829">
    <property type="term" value="C:cytosol"/>
    <property type="evidence" value="ECO:0007669"/>
    <property type="project" value="TreeGrafter"/>
</dbReference>
<keyword evidence="8" id="KW-0597">Phosphoprotein</keyword>
<keyword evidence="11" id="KW-0966">Cell projection</keyword>
<comment type="function">
    <text evidence="1">Needed for flagellar regrowth and assembly.</text>
</comment>
<proteinExistence type="inferred from homology"/>
<evidence type="ECO:0000256" key="8">
    <source>
        <dbReference type="PROSITE-ProRule" id="PRU00169"/>
    </source>
</evidence>
<evidence type="ECO:0000256" key="2">
    <source>
        <dbReference type="ARBA" id="ARBA00006602"/>
    </source>
</evidence>
<keyword evidence="7" id="KW-1006">Bacterial flagellum protein export</keyword>
<evidence type="ECO:0000259" key="10">
    <source>
        <dbReference type="PROSITE" id="PS50110"/>
    </source>
</evidence>
<dbReference type="InterPro" id="IPR051472">
    <property type="entry name" value="T3SS_Stator/FliH"/>
</dbReference>
<dbReference type="GO" id="GO:0044781">
    <property type="term" value="P:bacterial-type flagellum organization"/>
    <property type="evidence" value="ECO:0007669"/>
    <property type="project" value="UniProtKB-KW"/>
</dbReference>
<dbReference type="GO" id="GO:0015031">
    <property type="term" value="P:protein transport"/>
    <property type="evidence" value="ECO:0007669"/>
    <property type="project" value="UniProtKB-KW"/>
</dbReference>
<keyword evidence="11" id="KW-0282">Flagellum</keyword>
<dbReference type="Proteomes" id="UP000066284">
    <property type="component" value="Chromosome 1"/>
</dbReference>
<evidence type="ECO:0000256" key="5">
    <source>
        <dbReference type="ARBA" id="ARBA00022795"/>
    </source>
</evidence>
<dbReference type="Gene3D" id="3.40.50.2300">
    <property type="match status" value="1"/>
</dbReference>
<dbReference type="InterPro" id="IPR001789">
    <property type="entry name" value="Sig_transdc_resp-reg_receiver"/>
</dbReference>
<evidence type="ECO:0000256" key="6">
    <source>
        <dbReference type="ARBA" id="ARBA00022927"/>
    </source>
</evidence>